<dbReference type="Gene3D" id="2.60.120.560">
    <property type="entry name" value="Exo-inulinase, domain 1"/>
    <property type="match status" value="1"/>
</dbReference>
<dbReference type="AlphaFoldDB" id="A0A934S023"/>
<feature type="domain" description="3-keto-alpha-glucoside-1,2-lyase/3-keto-2-hydroxy-glucal hydratase" evidence="2">
    <location>
        <begin position="24"/>
        <end position="227"/>
    </location>
</feature>
<keyword evidence="4" id="KW-1185">Reference proteome</keyword>
<comment type="caution">
    <text evidence="3">The sequence shown here is derived from an EMBL/GenBank/DDBJ whole genome shotgun (WGS) entry which is preliminary data.</text>
</comment>
<dbReference type="InterPro" id="IPR010496">
    <property type="entry name" value="AL/BT2_dom"/>
</dbReference>
<feature type="chain" id="PRO_5037482601" evidence="1">
    <location>
        <begin position="24"/>
        <end position="232"/>
    </location>
</feature>
<evidence type="ECO:0000313" key="3">
    <source>
        <dbReference type="EMBL" id="MBK1879448.1"/>
    </source>
</evidence>
<dbReference type="RefSeq" id="WP_200357661.1">
    <property type="nucleotide sequence ID" value="NZ_JAENIL010000048.1"/>
</dbReference>
<gene>
    <name evidence="3" type="ORF">JIN87_21360</name>
</gene>
<organism evidence="3 4">
    <name type="scientific">Pelagicoccus mobilis</name>
    <dbReference type="NCBI Taxonomy" id="415221"/>
    <lineage>
        <taxon>Bacteria</taxon>
        <taxon>Pseudomonadati</taxon>
        <taxon>Verrucomicrobiota</taxon>
        <taxon>Opitutia</taxon>
        <taxon>Puniceicoccales</taxon>
        <taxon>Pelagicoccaceae</taxon>
        <taxon>Pelagicoccus</taxon>
    </lineage>
</organism>
<evidence type="ECO:0000256" key="1">
    <source>
        <dbReference type="SAM" id="SignalP"/>
    </source>
</evidence>
<reference evidence="3" key="1">
    <citation type="submission" date="2021-01" db="EMBL/GenBank/DDBJ databases">
        <title>Modified the classification status of verrucomicrobia.</title>
        <authorList>
            <person name="Feng X."/>
        </authorList>
    </citation>
    <scope>NUCLEOTIDE SEQUENCE</scope>
    <source>
        <strain evidence="3">KCTC 13126</strain>
    </source>
</reference>
<accession>A0A934S023</accession>
<dbReference type="Pfam" id="PF06439">
    <property type="entry name" value="3keto-disac_hyd"/>
    <property type="match status" value="1"/>
</dbReference>
<keyword evidence="1" id="KW-0732">Signal</keyword>
<sequence>MKNKLPALILLPCLAFISFPAFAEWEHIFKGIDLEEFYFDFIEEAEPADVFEIKDDGTLVIKGEDQPEGYIQTLDEYENFELSFAFKFPEGEGKSGVIIHCNGDTAHGIWPEGIEIQLEPKNNGDFWLLNNEIDVEENQMPNKAAERNRRLRIPQKKTTYTTQHLKKERERPPEQWNDMRIVAKEDTIQVFLNGELVNDGKNASASAGFISVQAEESNIEIKDFRIRELDTE</sequence>
<proteinExistence type="predicted"/>
<dbReference type="Proteomes" id="UP000617628">
    <property type="component" value="Unassembled WGS sequence"/>
</dbReference>
<protein>
    <submittedName>
        <fullName evidence="3">DUF1080 domain-containing protein</fullName>
    </submittedName>
</protein>
<evidence type="ECO:0000313" key="4">
    <source>
        <dbReference type="Proteomes" id="UP000617628"/>
    </source>
</evidence>
<feature type="signal peptide" evidence="1">
    <location>
        <begin position="1"/>
        <end position="23"/>
    </location>
</feature>
<name>A0A934S023_9BACT</name>
<evidence type="ECO:0000259" key="2">
    <source>
        <dbReference type="Pfam" id="PF06439"/>
    </source>
</evidence>
<dbReference type="GO" id="GO:0016787">
    <property type="term" value="F:hydrolase activity"/>
    <property type="evidence" value="ECO:0007669"/>
    <property type="project" value="InterPro"/>
</dbReference>
<dbReference type="EMBL" id="JAENIL010000048">
    <property type="protein sequence ID" value="MBK1879448.1"/>
    <property type="molecule type" value="Genomic_DNA"/>
</dbReference>